<dbReference type="RefSeq" id="WP_257022583.1">
    <property type="nucleotide sequence ID" value="NZ_JACBYR010000002.1"/>
</dbReference>
<dbReference type="PANTHER" id="PTHR12192">
    <property type="entry name" value="CATION TRANSPORT PROTEIN CHAC-RELATED"/>
    <property type="match status" value="1"/>
</dbReference>
<evidence type="ECO:0000256" key="1">
    <source>
        <dbReference type="ARBA" id="ARBA00012344"/>
    </source>
</evidence>
<dbReference type="GO" id="GO:0061928">
    <property type="term" value="F:glutathione specific gamma-glutamylcyclotransferase activity"/>
    <property type="evidence" value="ECO:0007669"/>
    <property type="project" value="UniProtKB-EC"/>
</dbReference>
<dbReference type="EMBL" id="JACBYR010000002">
    <property type="protein sequence ID" value="NYE85036.1"/>
    <property type="molecule type" value="Genomic_DNA"/>
</dbReference>
<dbReference type="PANTHER" id="PTHR12192:SF2">
    <property type="entry name" value="GLUTATHIONE-SPECIFIC GAMMA-GLUTAMYLCYCLOTRANSFERASE 2"/>
    <property type="match status" value="1"/>
</dbReference>
<dbReference type="InterPro" id="IPR006840">
    <property type="entry name" value="ChaC"/>
</dbReference>
<dbReference type="Proteomes" id="UP000542125">
    <property type="component" value="Unassembled WGS sequence"/>
</dbReference>
<dbReference type="AlphaFoldDB" id="A0A7Y9LQ33"/>
<dbReference type="Gene3D" id="3.10.490.10">
    <property type="entry name" value="Gamma-glutamyl cyclotransferase-like"/>
    <property type="match status" value="1"/>
</dbReference>
<dbReference type="SUPFAM" id="SSF110857">
    <property type="entry name" value="Gamma-glutamyl cyclotransferase-like"/>
    <property type="match status" value="1"/>
</dbReference>
<sequence>MPDQSSAARLDPDQLLASMDRALAQRPPGDVWVFGYGSLIWRPGFDPAGRQMARVRGYHRSLCLWSRINRGSPDDPGLVFGLDRGGNCRGVVLQVPEDQLRPVFHDLWQREMLMDSYLPKWLTCATPDGDVKALAFVINRQASGYTGELQEQHLLDIVRRARGRYGPCMDYVMDTAQALRDCGIRDRRLEHIVRQLQQDPHAAL</sequence>
<proteinExistence type="predicted"/>
<dbReference type="GO" id="GO:0006751">
    <property type="term" value="P:glutathione catabolic process"/>
    <property type="evidence" value="ECO:0007669"/>
    <property type="project" value="InterPro"/>
</dbReference>
<dbReference type="InterPro" id="IPR036568">
    <property type="entry name" value="GGCT-like_sf"/>
</dbReference>
<dbReference type="EC" id="4.3.2.7" evidence="1"/>
<comment type="caution">
    <text evidence="3">The sequence shown here is derived from an EMBL/GenBank/DDBJ whole genome shotgun (WGS) entry which is preliminary data.</text>
</comment>
<accession>A0A7Y9LQ33</accession>
<dbReference type="Pfam" id="PF04752">
    <property type="entry name" value="ChaC"/>
    <property type="match status" value="1"/>
</dbReference>
<gene>
    <name evidence="3" type="ORF">FHW18_004343</name>
</gene>
<dbReference type="CDD" id="cd06661">
    <property type="entry name" value="GGCT_like"/>
    <property type="match status" value="1"/>
</dbReference>
<reference evidence="3 4" key="1">
    <citation type="submission" date="2020-07" db="EMBL/GenBank/DDBJ databases">
        <title>Genomic Encyclopedia of Type Strains, Phase IV (KMG-V): Genome sequencing to study the core and pangenomes of soil and plant-associated prokaryotes.</title>
        <authorList>
            <person name="Whitman W."/>
        </authorList>
    </citation>
    <scope>NUCLEOTIDE SEQUENCE [LARGE SCALE GENOMIC DNA]</scope>
    <source>
        <strain evidence="3 4">SAS40</strain>
    </source>
</reference>
<keyword evidence="2" id="KW-0456">Lyase</keyword>
<dbReference type="InterPro" id="IPR013024">
    <property type="entry name" value="GGCT-like"/>
</dbReference>
<protein>
    <recommendedName>
        <fullName evidence="1">glutathione-specific gamma-glutamylcyclotransferase</fullName>
        <ecNumber evidence="1">4.3.2.7</ecNumber>
    </recommendedName>
</protein>
<evidence type="ECO:0000313" key="4">
    <source>
        <dbReference type="Proteomes" id="UP000542125"/>
    </source>
</evidence>
<keyword evidence="4" id="KW-1185">Reference proteome</keyword>
<organism evidence="3 4">
    <name type="scientific">Pigmentiphaga litoralis</name>
    <dbReference type="NCBI Taxonomy" id="516702"/>
    <lineage>
        <taxon>Bacteria</taxon>
        <taxon>Pseudomonadati</taxon>
        <taxon>Pseudomonadota</taxon>
        <taxon>Betaproteobacteria</taxon>
        <taxon>Burkholderiales</taxon>
        <taxon>Alcaligenaceae</taxon>
        <taxon>Pigmentiphaga</taxon>
    </lineage>
</organism>
<dbReference type="GO" id="GO:0005737">
    <property type="term" value="C:cytoplasm"/>
    <property type="evidence" value="ECO:0007669"/>
    <property type="project" value="TreeGrafter"/>
</dbReference>
<name>A0A7Y9LQ33_9BURK</name>
<evidence type="ECO:0000313" key="3">
    <source>
        <dbReference type="EMBL" id="NYE85036.1"/>
    </source>
</evidence>
<evidence type="ECO:0000256" key="2">
    <source>
        <dbReference type="ARBA" id="ARBA00023239"/>
    </source>
</evidence>